<dbReference type="GO" id="GO:0008270">
    <property type="term" value="F:zinc ion binding"/>
    <property type="evidence" value="ECO:0007669"/>
    <property type="project" value="InterPro"/>
</dbReference>
<dbReference type="Pfam" id="PF00172">
    <property type="entry name" value="Zn_clus"/>
    <property type="match status" value="1"/>
</dbReference>
<protein>
    <recommendedName>
        <fullName evidence="3">Zn(2)-C6 fungal-type domain-containing protein</fullName>
    </recommendedName>
</protein>
<dbReference type="PROSITE" id="PS00463">
    <property type="entry name" value="ZN2_CY6_FUNGAL_1"/>
    <property type="match status" value="1"/>
</dbReference>
<dbReference type="InterPro" id="IPR053187">
    <property type="entry name" value="Notoamide_regulator"/>
</dbReference>
<dbReference type="Gene3D" id="4.10.240.10">
    <property type="entry name" value="Zn(2)-C6 fungal-type DNA-binding domain"/>
    <property type="match status" value="1"/>
</dbReference>
<dbReference type="EMBL" id="MU839836">
    <property type="protein sequence ID" value="KAK1754078.1"/>
    <property type="molecule type" value="Genomic_DNA"/>
</dbReference>
<accession>A0AAJ0F867</accession>
<dbReference type="SUPFAM" id="SSF57701">
    <property type="entry name" value="Zn2/Cys6 DNA-binding domain"/>
    <property type="match status" value="1"/>
</dbReference>
<dbReference type="AlphaFoldDB" id="A0AAJ0F867"/>
<keyword evidence="1" id="KW-0539">Nucleus</keyword>
<dbReference type="PANTHER" id="PTHR47256">
    <property type="entry name" value="ZN(II)2CYS6 TRANSCRIPTION FACTOR (EUROFUNG)-RELATED"/>
    <property type="match status" value="1"/>
</dbReference>
<proteinExistence type="predicted"/>
<feature type="compositionally biased region" description="Low complexity" evidence="2">
    <location>
        <begin position="10"/>
        <end position="36"/>
    </location>
</feature>
<gene>
    <name evidence="4" type="ORF">QBC47DRAFT_403475</name>
</gene>
<dbReference type="InterPro" id="IPR001138">
    <property type="entry name" value="Zn2Cys6_DnaBD"/>
</dbReference>
<evidence type="ECO:0000256" key="2">
    <source>
        <dbReference type="SAM" id="MobiDB-lite"/>
    </source>
</evidence>
<feature type="domain" description="Zn(2)-C6 fungal-type" evidence="3">
    <location>
        <begin position="78"/>
        <end position="108"/>
    </location>
</feature>
<comment type="caution">
    <text evidence="4">The sequence shown here is derived from an EMBL/GenBank/DDBJ whole genome shotgun (WGS) entry which is preliminary data.</text>
</comment>
<dbReference type="Proteomes" id="UP001239445">
    <property type="component" value="Unassembled WGS sequence"/>
</dbReference>
<organism evidence="4 5">
    <name type="scientific">Echria macrotheca</name>
    <dbReference type="NCBI Taxonomy" id="438768"/>
    <lineage>
        <taxon>Eukaryota</taxon>
        <taxon>Fungi</taxon>
        <taxon>Dikarya</taxon>
        <taxon>Ascomycota</taxon>
        <taxon>Pezizomycotina</taxon>
        <taxon>Sordariomycetes</taxon>
        <taxon>Sordariomycetidae</taxon>
        <taxon>Sordariales</taxon>
        <taxon>Schizotheciaceae</taxon>
        <taxon>Echria</taxon>
    </lineage>
</organism>
<dbReference type="InterPro" id="IPR036864">
    <property type="entry name" value="Zn2-C6_fun-type_DNA-bd_sf"/>
</dbReference>
<evidence type="ECO:0000313" key="5">
    <source>
        <dbReference type="Proteomes" id="UP001239445"/>
    </source>
</evidence>
<dbReference type="CDD" id="cd00067">
    <property type="entry name" value="GAL4"/>
    <property type="match status" value="1"/>
</dbReference>
<keyword evidence="5" id="KW-1185">Reference proteome</keyword>
<dbReference type="PROSITE" id="PS50048">
    <property type="entry name" value="ZN2_CY6_FUNGAL_2"/>
    <property type="match status" value="1"/>
</dbReference>
<evidence type="ECO:0000313" key="4">
    <source>
        <dbReference type="EMBL" id="KAK1754078.1"/>
    </source>
</evidence>
<feature type="region of interest" description="Disordered" evidence="2">
    <location>
        <begin position="1"/>
        <end position="56"/>
    </location>
</feature>
<name>A0AAJ0F867_9PEZI</name>
<dbReference type="PANTHER" id="PTHR47256:SF1">
    <property type="entry name" value="ZN(II)2CYS6 TRANSCRIPTION FACTOR (EUROFUNG)"/>
    <property type="match status" value="1"/>
</dbReference>
<dbReference type="SMART" id="SM00066">
    <property type="entry name" value="GAL4"/>
    <property type="match status" value="1"/>
</dbReference>
<dbReference type="GO" id="GO:0000981">
    <property type="term" value="F:DNA-binding transcription factor activity, RNA polymerase II-specific"/>
    <property type="evidence" value="ECO:0007669"/>
    <property type="project" value="InterPro"/>
</dbReference>
<reference evidence="4" key="1">
    <citation type="submission" date="2023-06" db="EMBL/GenBank/DDBJ databases">
        <title>Genome-scale phylogeny and comparative genomics of the fungal order Sordariales.</title>
        <authorList>
            <consortium name="Lawrence Berkeley National Laboratory"/>
            <person name="Hensen N."/>
            <person name="Bonometti L."/>
            <person name="Westerberg I."/>
            <person name="Brannstrom I.O."/>
            <person name="Guillou S."/>
            <person name="Cros-Aarteil S."/>
            <person name="Calhoun S."/>
            <person name="Haridas S."/>
            <person name="Kuo A."/>
            <person name="Mondo S."/>
            <person name="Pangilinan J."/>
            <person name="Riley R."/>
            <person name="Labutti K."/>
            <person name="Andreopoulos B."/>
            <person name="Lipzen A."/>
            <person name="Chen C."/>
            <person name="Yanf M."/>
            <person name="Daum C."/>
            <person name="Ng V."/>
            <person name="Clum A."/>
            <person name="Steindorff A."/>
            <person name="Ohm R."/>
            <person name="Martin F."/>
            <person name="Silar P."/>
            <person name="Natvig D."/>
            <person name="Lalanne C."/>
            <person name="Gautier V."/>
            <person name="Ament-Velasquez S.L."/>
            <person name="Kruys A."/>
            <person name="Hutchinson M.I."/>
            <person name="Powell A.J."/>
            <person name="Barry K."/>
            <person name="Miller A.N."/>
            <person name="Grigoriev I.V."/>
            <person name="Debuchy R."/>
            <person name="Gladieux P."/>
            <person name="Thoren M.H."/>
            <person name="Johannesson H."/>
        </authorList>
    </citation>
    <scope>NUCLEOTIDE SEQUENCE</scope>
    <source>
        <strain evidence="4">PSN4</strain>
    </source>
</reference>
<evidence type="ECO:0000259" key="3">
    <source>
        <dbReference type="PROSITE" id="PS50048"/>
    </source>
</evidence>
<sequence length="130" mass="14185">MSLSIEADCSSSSSLSSSSSSLLSPSDSSGSPKFPSNPRRIRPTLPANPSVRNPKRDIITTSSRHLFIPPKNVHVKAACDACRRRKVKCSGGRPRCIACDRADSECKYISAPAETHLQALKRKYGELQER</sequence>
<evidence type="ECO:0000256" key="1">
    <source>
        <dbReference type="ARBA" id="ARBA00023242"/>
    </source>
</evidence>